<dbReference type="STRING" id="1499966.U14_05174"/>
<reference evidence="2" key="1">
    <citation type="journal article" date="2015" name="PeerJ">
        <title>First genomic representation of candidate bacterial phylum KSB3 points to enhanced environmental sensing as a trigger of wastewater bulking.</title>
        <authorList>
            <person name="Sekiguchi Y."/>
            <person name="Ohashi A."/>
            <person name="Parks D.H."/>
            <person name="Yamauchi T."/>
            <person name="Tyson G.W."/>
            <person name="Hugenholtz P."/>
        </authorList>
    </citation>
    <scope>NUCLEOTIDE SEQUENCE [LARGE SCALE GENOMIC DNA]</scope>
</reference>
<dbReference type="EMBL" id="DF820460">
    <property type="protein sequence ID" value="GAK53899.1"/>
    <property type="molecule type" value="Genomic_DNA"/>
</dbReference>
<proteinExistence type="predicted"/>
<dbReference type="PANTHER" id="PTHR34934:SF1">
    <property type="entry name" value="FLAVIN-DEPENDENT THYMIDYLATE SYNTHASE"/>
    <property type="match status" value="1"/>
</dbReference>
<accession>A0A081BR68</accession>
<dbReference type="GO" id="GO:0050797">
    <property type="term" value="F:thymidylate synthase (FAD) activity"/>
    <property type="evidence" value="ECO:0007669"/>
    <property type="project" value="UniProtKB-UniRule"/>
</dbReference>
<dbReference type="Gene3D" id="3.30.1360.170">
    <property type="match status" value="1"/>
</dbReference>
<dbReference type="HOGENOM" id="CLU_077585_1_0_0"/>
<name>A0A081BR68_9BACT</name>
<dbReference type="PROSITE" id="PS51331">
    <property type="entry name" value="THYX"/>
    <property type="match status" value="1"/>
</dbReference>
<sequence length="269" mass="31438">MRLVEPMVYILAKSQVDRDEARRWIDDLGASNYEIPEQCSEAELLTVLAGKRCYLSFEPGLNPNITRVRKDIVEFIENILKSRHGSVLEHVTYTFGIENVSRVFTAEMNRHRAGWAISEGSMRYIRFSDIPFWMPFSIRDEAEDSEEIAAAKTRTRAVFERAFRQMEENYRELEDIWQLDTLKEFKEKKKLTSMMRRIIGMGVATGGVWTGNLRALRHVLTVRVDAAAEEEIAYVFSLILKKMLESEPTIFTDFEQTDDGFWKPKYWKI</sequence>
<evidence type="ECO:0000313" key="3">
    <source>
        <dbReference type="Proteomes" id="UP000030700"/>
    </source>
</evidence>
<dbReference type="GO" id="GO:0050660">
    <property type="term" value="F:flavin adenine dinucleotide binding"/>
    <property type="evidence" value="ECO:0007669"/>
    <property type="project" value="UniProtKB-UniRule"/>
</dbReference>
<evidence type="ECO:0000313" key="2">
    <source>
        <dbReference type="EMBL" id="GAK53899.1"/>
    </source>
</evidence>
<dbReference type="GO" id="GO:0004799">
    <property type="term" value="F:thymidylate synthase activity"/>
    <property type="evidence" value="ECO:0007669"/>
    <property type="project" value="TreeGrafter"/>
</dbReference>
<dbReference type="SUPFAM" id="SSF69796">
    <property type="entry name" value="Thymidylate synthase-complementing protein Thy1"/>
    <property type="match status" value="1"/>
</dbReference>
<dbReference type="GO" id="GO:0006231">
    <property type="term" value="P:dTMP biosynthetic process"/>
    <property type="evidence" value="ECO:0007669"/>
    <property type="project" value="UniProtKB-UniRule"/>
</dbReference>
<dbReference type="InterPro" id="IPR003669">
    <property type="entry name" value="Thymidylate_synthase_ThyX"/>
</dbReference>
<dbReference type="Proteomes" id="UP000030700">
    <property type="component" value="Unassembled WGS sequence"/>
</dbReference>
<dbReference type="AlphaFoldDB" id="A0A081BR68"/>
<keyword evidence="3" id="KW-1185">Reference proteome</keyword>
<dbReference type="GO" id="GO:0070402">
    <property type="term" value="F:NADPH binding"/>
    <property type="evidence" value="ECO:0007669"/>
    <property type="project" value="TreeGrafter"/>
</dbReference>
<organism evidence="2">
    <name type="scientific">Candidatus Moduliflexus flocculans</name>
    <dbReference type="NCBI Taxonomy" id="1499966"/>
    <lineage>
        <taxon>Bacteria</taxon>
        <taxon>Candidatus Moduliflexota</taxon>
        <taxon>Candidatus Moduliflexia</taxon>
        <taxon>Candidatus Moduliflexales</taxon>
        <taxon>Candidatus Moduliflexaceae</taxon>
    </lineage>
</organism>
<dbReference type="Pfam" id="PF02511">
    <property type="entry name" value="Thy1"/>
    <property type="match status" value="1"/>
</dbReference>
<dbReference type="NCBIfam" id="TIGR02170">
    <property type="entry name" value="thyX"/>
    <property type="match status" value="1"/>
</dbReference>
<dbReference type="PANTHER" id="PTHR34934">
    <property type="entry name" value="FLAVIN-DEPENDENT THYMIDYLATE SYNTHASE"/>
    <property type="match status" value="1"/>
</dbReference>
<protein>
    <recommendedName>
        <fullName evidence="1">FAD-dependent thymidylate synthase</fullName>
        <ecNumber evidence="1">2.1.1.148</ecNumber>
    </recommendedName>
</protein>
<dbReference type="EC" id="2.1.1.148" evidence="1"/>
<dbReference type="InterPro" id="IPR036098">
    <property type="entry name" value="Thymidylate_synthase_ThyX_sf"/>
</dbReference>
<dbReference type="CDD" id="cd20175">
    <property type="entry name" value="ThyX"/>
    <property type="match status" value="1"/>
</dbReference>
<gene>
    <name evidence="2" type="ORF">U14_05174</name>
</gene>
<evidence type="ECO:0000256" key="1">
    <source>
        <dbReference type="NCBIfam" id="TIGR02170"/>
    </source>
</evidence>